<organism evidence="7 8">
    <name type="scientific">Marasmius crinis-equi</name>
    <dbReference type="NCBI Taxonomy" id="585013"/>
    <lineage>
        <taxon>Eukaryota</taxon>
        <taxon>Fungi</taxon>
        <taxon>Dikarya</taxon>
        <taxon>Basidiomycota</taxon>
        <taxon>Agaricomycotina</taxon>
        <taxon>Agaricomycetes</taxon>
        <taxon>Agaricomycetidae</taxon>
        <taxon>Agaricales</taxon>
        <taxon>Marasmiineae</taxon>
        <taxon>Marasmiaceae</taxon>
        <taxon>Marasmius</taxon>
    </lineage>
</organism>
<reference evidence="7 8" key="1">
    <citation type="submission" date="2024-02" db="EMBL/GenBank/DDBJ databases">
        <title>A draft genome for the cacao thread blight pathogen Marasmius crinis-equi.</title>
        <authorList>
            <person name="Cohen S.P."/>
            <person name="Baruah I.K."/>
            <person name="Amoako-Attah I."/>
            <person name="Bukari Y."/>
            <person name="Meinhardt L.W."/>
            <person name="Bailey B.A."/>
        </authorList>
    </citation>
    <scope>NUCLEOTIDE SEQUENCE [LARGE SCALE GENOMIC DNA]</scope>
    <source>
        <strain evidence="7 8">GH-76</strain>
    </source>
</reference>
<evidence type="ECO:0000256" key="4">
    <source>
        <dbReference type="PROSITE-ProRule" id="PRU00834"/>
    </source>
</evidence>
<keyword evidence="8" id="KW-1185">Reference proteome</keyword>
<evidence type="ECO:0000256" key="2">
    <source>
        <dbReference type="ARBA" id="ARBA00022771"/>
    </source>
</evidence>
<evidence type="ECO:0000256" key="3">
    <source>
        <dbReference type="ARBA" id="ARBA00022833"/>
    </source>
</evidence>
<dbReference type="InterPro" id="IPR024158">
    <property type="entry name" value="Mt_import_TIM15"/>
</dbReference>
<dbReference type="PROSITE" id="PS51501">
    <property type="entry name" value="ZF_DNL"/>
    <property type="match status" value="1"/>
</dbReference>
<dbReference type="Proteomes" id="UP001465976">
    <property type="component" value="Unassembled WGS sequence"/>
</dbReference>
<feature type="domain" description="DNL-type" evidence="6">
    <location>
        <begin position="102"/>
        <end position="193"/>
    </location>
</feature>
<keyword evidence="2 4" id="KW-0863">Zinc-finger</keyword>
<evidence type="ECO:0000256" key="1">
    <source>
        <dbReference type="ARBA" id="ARBA00022723"/>
    </source>
</evidence>
<keyword evidence="1" id="KW-0479">Metal-binding</keyword>
<dbReference type="PANTHER" id="PTHR20922">
    <property type="entry name" value="DNL-TYPE ZINC FINGER PROTEIN"/>
    <property type="match status" value="1"/>
</dbReference>
<dbReference type="Pfam" id="PF05180">
    <property type="entry name" value="zf-DNL"/>
    <property type="match status" value="1"/>
</dbReference>
<feature type="region of interest" description="Disordered" evidence="5">
    <location>
        <begin position="58"/>
        <end position="77"/>
    </location>
</feature>
<evidence type="ECO:0000313" key="8">
    <source>
        <dbReference type="Proteomes" id="UP001465976"/>
    </source>
</evidence>
<proteinExistence type="predicted"/>
<feature type="compositionally biased region" description="Polar residues" evidence="5">
    <location>
        <begin position="60"/>
        <end position="76"/>
    </location>
</feature>
<sequence>MLPSRLYRNLGIPPPLRSLLTPHSSLPSTIKVQLRFRLGIINPKTLSTSSFHGVERRFYSDSTRPPSSNAEPSSSIELGAGADKATASAGLTNSQALPNSIEPKLSMTFTCTVEGCGTRSSHEFTKRSYEKGIVLVQCPGCHNRHLIADHLGWFKESTEEGKLRTVEDLLRAKGEKIKRGRMNADGDIEYSED</sequence>
<dbReference type="PANTHER" id="PTHR20922:SF13">
    <property type="entry name" value="DNL-TYPE ZINC FINGER PROTEIN"/>
    <property type="match status" value="1"/>
</dbReference>
<comment type="caution">
    <text evidence="7">The sequence shown here is derived from an EMBL/GenBank/DDBJ whole genome shotgun (WGS) entry which is preliminary data.</text>
</comment>
<evidence type="ECO:0000313" key="7">
    <source>
        <dbReference type="EMBL" id="KAL0572424.1"/>
    </source>
</evidence>
<accession>A0ABR3FAY0</accession>
<keyword evidence="3" id="KW-0862">Zinc</keyword>
<dbReference type="InterPro" id="IPR007853">
    <property type="entry name" value="Znf_DNL-typ"/>
</dbReference>
<gene>
    <name evidence="7" type="ORF">V5O48_009542</name>
</gene>
<evidence type="ECO:0000259" key="6">
    <source>
        <dbReference type="PROSITE" id="PS51501"/>
    </source>
</evidence>
<protein>
    <recommendedName>
        <fullName evidence="6">DNL-type domain-containing protein</fullName>
    </recommendedName>
</protein>
<dbReference type="EMBL" id="JBAHYK010000631">
    <property type="protein sequence ID" value="KAL0572424.1"/>
    <property type="molecule type" value="Genomic_DNA"/>
</dbReference>
<name>A0ABR3FAY0_9AGAR</name>
<evidence type="ECO:0000256" key="5">
    <source>
        <dbReference type="SAM" id="MobiDB-lite"/>
    </source>
</evidence>